<evidence type="ECO:0000313" key="1">
    <source>
        <dbReference type="EMBL" id="MEQ2425951.1"/>
    </source>
</evidence>
<protein>
    <recommendedName>
        <fullName evidence="3">DUF2088 domain-containing protein</fullName>
    </recommendedName>
</protein>
<dbReference type="Proteomes" id="UP001454086">
    <property type="component" value="Unassembled WGS sequence"/>
</dbReference>
<dbReference type="Gene3D" id="3.40.50.11440">
    <property type="match status" value="1"/>
</dbReference>
<gene>
    <name evidence="1" type="ORF">WMQ36_13295</name>
</gene>
<evidence type="ECO:0008006" key="3">
    <source>
        <dbReference type="Google" id="ProtNLM"/>
    </source>
</evidence>
<dbReference type="EMBL" id="JBBMFM010000046">
    <property type="protein sequence ID" value="MEQ2425951.1"/>
    <property type="molecule type" value="Genomic_DNA"/>
</dbReference>
<proteinExistence type="predicted"/>
<keyword evidence="2" id="KW-1185">Reference proteome</keyword>
<name>A0ABV1D6F7_9FIRM</name>
<dbReference type="RefSeq" id="WP_349118272.1">
    <property type="nucleotide sequence ID" value="NZ_JBBMFM010000046.1"/>
</dbReference>
<organism evidence="1 2">
    <name type="scientific">Enterocloster hominis</name>
    <name type="common">ex Hitch et al. 2024</name>
    <dbReference type="NCBI Taxonomy" id="1917870"/>
    <lineage>
        <taxon>Bacteria</taxon>
        <taxon>Bacillati</taxon>
        <taxon>Bacillota</taxon>
        <taxon>Clostridia</taxon>
        <taxon>Lachnospirales</taxon>
        <taxon>Lachnospiraceae</taxon>
        <taxon>Enterocloster</taxon>
    </lineage>
</organism>
<sequence>MMNAIEKILNPIQLPTMAGIHQEFPGRAVGSPEEELMKQLRVQWMEGQLHEGMSVAVTVGSRGIANLVPLLRTLSAFLQSHGAEPYIVPSMGSHGGASPEGQLAVLKGLGITPDTVNMPIHACVEGCRVDTLPDGTPVMADQEAVAADAVILFNRIKAHTAFHGPYESGLMKMAAVGLGNCYGADYVHGNGDGSIGQRMEQLARAVLGKLPILCGIGVMENAREETAAIHVLPKAEIPIREPHLLRQAREMMPALYLKDIDVLVIDRIGKDISGGGMDPNVVGGFKDGDGRLTPRPRLITVLDLTEATEGAAFGLGMADTTTVSVMKKYNPLATYPNCLMTGTPHLIKIPMALADHRQAIQAAVQMLPSGRRQSPRIVRIQDTLHLQEIHISSNMLDEALSDGRITVSEPLAGWPFNTDGNLF</sequence>
<reference evidence="1 2" key="1">
    <citation type="submission" date="2024-03" db="EMBL/GenBank/DDBJ databases">
        <title>Human intestinal bacterial collection.</title>
        <authorList>
            <person name="Pauvert C."/>
            <person name="Hitch T.C.A."/>
            <person name="Clavel T."/>
        </authorList>
    </citation>
    <scope>NUCLEOTIDE SEQUENCE [LARGE SCALE GENOMIC DNA]</scope>
    <source>
        <strain evidence="1 2">CLA-SR-H021</strain>
    </source>
</reference>
<accession>A0ABV1D6F7</accession>
<comment type="caution">
    <text evidence="1">The sequence shown here is derived from an EMBL/GenBank/DDBJ whole genome shotgun (WGS) entry which is preliminary data.</text>
</comment>
<evidence type="ECO:0000313" key="2">
    <source>
        <dbReference type="Proteomes" id="UP001454086"/>
    </source>
</evidence>